<reference evidence="3" key="2">
    <citation type="journal article" date="2014" name="ISME J.">
        <title>Microbial stratification in low pH oxic and suboxic macroscopic growths along an acid mine drainage.</title>
        <authorList>
            <person name="Mendez-Garcia C."/>
            <person name="Mesa V."/>
            <person name="Sprenger R.R."/>
            <person name="Richter M."/>
            <person name="Diez M.S."/>
            <person name="Solano J."/>
            <person name="Bargiela R."/>
            <person name="Golyshina O.V."/>
            <person name="Manteca A."/>
            <person name="Ramos J.L."/>
            <person name="Gallego J.R."/>
            <person name="Llorente I."/>
            <person name="Martins Dos Santos V.A."/>
            <person name="Jensen O.N."/>
            <person name="Pelaez A.I."/>
            <person name="Sanchez J."/>
            <person name="Ferrer M."/>
        </authorList>
    </citation>
    <scope>NUCLEOTIDE SEQUENCE</scope>
</reference>
<keyword evidence="2" id="KW-0812">Transmembrane</keyword>
<protein>
    <recommendedName>
        <fullName evidence="4">DUF3014 domain-containing protein</fullName>
    </recommendedName>
</protein>
<feature type="transmembrane region" description="Helical" evidence="2">
    <location>
        <begin position="15"/>
        <end position="34"/>
    </location>
</feature>
<organism evidence="3">
    <name type="scientific">mine drainage metagenome</name>
    <dbReference type="NCBI Taxonomy" id="410659"/>
    <lineage>
        <taxon>unclassified sequences</taxon>
        <taxon>metagenomes</taxon>
        <taxon>ecological metagenomes</taxon>
    </lineage>
</organism>
<evidence type="ECO:0000256" key="1">
    <source>
        <dbReference type="SAM" id="MobiDB-lite"/>
    </source>
</evidence>
<feature type="compositionally biased region" description="Pro residues" evidence="1">
    <location>
        <begin position="43"/>
        <end position="62"/>
    </location>
</feature>
<comment type="caution">
    <text evidence="3">The sequence shown here is derived from an EMBL/GenBank/DDBJ whole genome shotgun (WGS) entry which is preliminary data.</text>
</comment>
<proteinExistence type="predicted"/>
<dbReference type="Pfam" id="PF11219">
    <property type="entry name" value="DUF3014"/>
    <property type="match status" value="1"/>
</dbReference>
<keyword evidence="2" id="KW-0472">Membrane</keyword>
<name>T0ZE60_9ZZZZ</name>
<dbReference type="AlphaFoldDB" id="T0ZE60"/>
<dbReference type="EMBL" id="AUZX01011673">
    <property type="protein sequence ID" value="EQD42512.1"/>
    <property type="molecule type" value="Genomic_DNA"/>
</dbReference>
<sequence length="281" mass="30783">MWNKTDPEESFRNKVIWGAAGVVAAALIGVGIYYRMRAPQPAPAAAPPPQMAAQPAPTPLPSSTPQAPAIQHPIPAQTAKPRAAPLPPLNHSDAMMVAALNRLIGHPAVARFLVPKNVIRRIVVTVDNLPRAKVSAHLRPVKATPGQTMVDRQGGVTTLSSRNFARYTPFVAVVSRINVKALARLYFRLYPLFQQAYESLGYPHKYFNDRLVQAIDSMLATPALSAPVDLVRPHVFWQFADPQLEALPAGQKLLIRMGPRNAAVIEAKLRQFRALITKMPN</sequence>
<evidence type="ECO:0000256" key="2">
    <source>
        <dbReference type="SAM" id="Phobius"/>
    </source>
</evidence>
<accession>T0ZE60</accession>
<evidence type="ECO:0000313" key="3">
    <source>
        <dbReference type="EMBL" id="EQD42512.1"/>
    </source>
</evidence>
<feature type="region of interest" description="Disordered" evidence="1">
    <location>
        <begin position="43"/>
        <end position="70"/>
    </location>
</feature>
<evidence type="ECO:0008006" key="4">
    <source>
        <dbReference type="Google" id="ProtNLM"/>
    </source>
</evidence>
<dbReference type="InterPro" id="IPR021382">
    <property type="entry name" value="DUF3014"/>
</dbReference>
<keyword evidence="2" id="KW-1133">Transmembrane helix</keyword>
<reference evidence="3" key="1">
    <citation type="submission" date="2013-08" db="EMBL/GenBank/DDBJ databases">
        <authorList>
            <person name="Mendez C."/>
            <person name="Richter M."/>
            <person name="Ferrer M."/>
            <person name="Sanchez J."/>
        </authorList>
    </citation>
    <scope>NUCLEOTIDE SEQUENCE</scope>
</reference>
<gene>
    <name evidence="3" type="ORF">B1A_15897</name>
</gene>